<name>A0A1F7VAP8_9BACT</name>
<keyword evidence="1" id="KW-1133">Transmembrane helix</keyword>
<feature type="transmembrane region" description="Helical" evidence="1">
    <location>
        <begin position="84"/>
        <end position="104"/>
    </location>
</feature>
<dbReference type="EMBL" id="MGEQ01000003">
    <property type="protein sequence ID" value="OGL87107.1"/>
    <property type="molecule type" value="Genomic_DNA"/>
</dbReference>
<organism evidence="2 3">
    <name type="scientific">Candidatus Uhrbacteria bacterium RIFCSPLOWO2_02_FULL_48_18</name>
    <dbReference type="NCBI Taxonomy" id="1802408"/>
    <lineage>
        <taxon>Bacteria</taxon>
        <taxon>Candidatus Uhriibacteriota</taxon>
    </lineage>
</organism>
<evidence type="ECO:0000256" key="1">
    <source>
        <dbReference type="SAM" id="Phobius"/>
    </source>
</evidence>
<keyword evidence="1" id="KW-0812">Transmembrane</keyword>
<protein>
    <submittedName>
        <fullName evidence="2">Uncharacterized protein</fullName>
    </submittedName>
</protein>
<feature type="transmembrane region" description="Helical" evidence="1">
    <location>
        <begin position="43"/>
        <end position="64"/>
    </location>
</feature>
<dbReference type="Proteomes" id="UP000176593">
    <property type="component" value="Unassembled WGS sequence"/>
</dbReference>
<reference evidence="2 3" key="1">
    <citation type="journal article" date="2016" name="Nat. Commun.">
        <title>Thousands of microbial genomes shed light on interconnected biogeochemical processes in an aquifer system.</title>
        <authorList>
            <person name="Anantharaman K."/>
            <person name="Brown C.T."/>
            <person name="Hug L.A."/>
            <person name="Sharon I."/>
            <person name="Castelle C.J."/>
            <person name="Probst A.J."/>
            <person name="Thomas B.C."/>
            <person name="Singh A."/>
            <person name="Wilkins M.J."/>
            <person name="Karaoz U."/>
            <person name="Brodie E.L."/>
            <person name="Williams K.H."/>
            <person name="Hubbard S.S."/>
            <person name="Banfield J.F."/>
        </authorList>
    </citation>
    <scope>NUCLEOTIDE SEQUENCE [LARGE SCALE GENOMIC DNA]</scope>
</reference>
<sequence>MLNTKILKQSLSFSFLAVLYVVMISTIMQNASRFIGSDNDSMFAPMVFLLLLVISAATMGVLIFGKPVMLYIDGKKREAVQMVAYTISCLAIFTVLLFVVIAVSRVV</sequence>
<keyword evidence="1" id="KW-0472">Membrane</keyword>
<evidence type="ECO:0000313" key="3">
    <source>
        <dbReference type="Proteomes" id="UP000176593"/>
    </source>
</evidence>
<gene>
    <name evidence="2" type="ORF">A3I41_04165</name>
</gene>
<comment type="caution">
    <text evidence="2">The sequence shown here is derived from an EMBL/GenBank/DDBJ whole genome shotgun (WGS) entry which is preliminary data.</text>
</comment>
<accession>A0A1F7VAP8</accession>
<feature type="transmembrane region" description="Helical" evidence="1">
    <location>
        <begin position="12"/>
        <end position="31"/>
    </location>
</feature>
<proteinExistence type="predicted"/>
<evidence type="ECO:0000313" key="2">
    <source>
        <dbReference type="EMBL" id="OGL87107.1"/>
    </source>
</evidence>
<dbReference type="AlphaFoldDB" id="A0A1F7VAP8"/>